<organism evidence="1 2">
    <name type="scientific">Stigmatella aurantiaca (strain DW4/3-1)</name>
    <dbReference type="NCBI Taxonomy" id="378806"/>
    <lineage>
        <taxon>Bacteria</taxon>
        <taxon>Pseudomonadati</taxon>
        <taxon>Myxococcota</taxon>
        <taxon>Myxococcia</taxon>
        <taxon>Myxococcales</taxon>
        <taxon>Cystobacterineae</taxon>
        <taxon>Archangiaceae</taxon>
        <taxon>Stigmatella</taxon>
    </lineage>
</organism>
<reference evidence="1 2" key="1">
    <citation type="journal article" date="2011" name="Mol. Biol. Evol.">
        <title>Comparative genomic analysis of fruiting body formation in Myxococcales.</title>
        <authorList>
            <person name="Huntley S."/>
            <person name="Hamann N."/>
            <person name="Wegener-Feldbrugge S."/>
            <person name="Treuner-Lange A."/>
            <person name="Kube M."/>
            <person name="Reinhardt R."/>
            <person name="Klages S."/>
            <person name="Muller R."/>
            <person name="Ronning C.M."/>
            <person name="Nierman W.C."/>
            <person name="Sogaard-Andersen L."/>
        </authorList>
    </citation>
    <scope>NUCLEOTIDE SEQUENCE [LARGE SCALE GENOMIC DNA]</scope>
    <source>
        <strain evidence="1 2">DW4/3-1</strain>
    </source>
</reference>
<name>E3FKP6_STIAD</name>
<dbReference type="KEGG" id="sur:STAUR_1410"/>
<dbReference type="Proteomes" id="UP000001351">
    <property type="component" value="Chromosome"/>
</dbReference>
<evidence type="ECO:0000313" key="2">
    <source>
        <dbReference type="Proteomes" id="UP000001351"/>
    </source>
</evidence>
<proteinExistence type="predicted"/>
<accession>E3FKP6</accession>
<gene>
    <name evidence="1" type="ordered locus">STAUR_1410</name>
</gene>
<dbReference type="STRING" id="378806.STAUR_1410"/>
<sequence length="96" mass="9693">MAWALGALLPRGSQGLAVSCRRVGGLRAEPLRGVGGVGREECLELGRLGALVGFGAPTGEGAATLGVQCTLVHRFRSVPVSPLARHSGATEGNSTS</sequence>
<protein>
    <submittedName>
        <fullName evidence="1">Uncharacterized protein</fullName>
    </submittedName>
</protein>
<dbReference type="HOGENOM" id="CLU_2358356_0_0_7"/>
<keyword evidence="2" id="KW-1185">Reference proteome</keyword>
<dbReference type="EMBL" id="CP002271">
    <property type="protein sequence ID" value="ADO69214.1"/>
    <property type="molecule type" value="Genomic_DNA"/>
</dbReference>
<evidence type="ECO:0000313" key="1">
    <source>
        <dbReference type="EMBL" id="ADO69214.1"/>
    </source>
</evidence>
<dbReference type="AlphaFoldDB" id="E3FKP6"/>